<organism evidence="14 15">
    <name type="scientific">Trichomonas vaginalis (strain ATCC PRA-98 / G3)</name>
    <dbReference type="NCBI Taxonomy" id="412133"/>
    <lineage>
        <taxon>Eukaryota</taxon>
        <taxon>Metamonada</taxon>
        <taxon>Parabasalia</taxon>
        <taxon>Trichomonadida</taxon>
        <taxon>Trichomonadidae</taxon>
        <taxon>Trichomonas</taxon>
    </lineage>
</organism>
<dbReference type="InParanoid" id="A2F5N6"/>
<comment type="pathway">
    <text evidence="2">Protein modification; protein glycosylation.</text>
</comment>
<evidence type="ECO:0000256" key="11">
    <source>
        <dbReference type="ARBA" id="ARBA00023136"/>
    </source>
</evidence>
<dbReference type="VEuPathDB" id="TrichDB:TVAG_175680"/>
<keyword evidence="12" id="KW-0732">Signal</keyword>
<keyword evidence="11" id="KW-0472">Membrane</keyword>
<evidence type="ECO:0000259" key="13">
    <source>
        <dbReference type="Pfam" id="PF02434"/>
    </source>
</evidence>
<comment type="similarity">
    <text evidence="3">Belongs to the glycosyltransferase 31 family. Beta3-Gal-T subfamily.</text>
</comment>
<dbReference type="InterPro" id="IPR026050">
    <property type="entry name" value="C1GALT1/C1GALT1_chp1"/>
</dbReference>
<evidence type="ECO:0000256" key="10">
    <source>
        <dbReference type="ARBA" id="ARBA00022989"/>
    </source>
</evidence>
<dbReference type="RefSeq" id="XP_001312729.1">
    <property type="nucleotide sequence ID" value="XM_001312728.1"/>
</dbReference>
<feature type="signal peptide" evidence="12">
    <location>
        <begin position="1"/>
        <end position="20"/>
    </location>
</feature>
<proteinExistence type="inferred from homology"/>
<keyword evidence="5" id="KW-0328">Glycosyltransferase</keyword>
<feature type="domain" description="Fringe-like glycosyltransferase" evidence="13">
    <location>
        <begin position="105"/>
        <end position="214"/>
    </location>
</feature>
<dbReference type="PANTHER" id="PTHR23033:SF50">
    <property type="entry name" value="HEXOSYLTRANSFERASE"/>
    <property type="match status" value="1"/>
</dbReference>
<reference evidence="14" key="1">
    <citation type="submission" date="2006-10" db="EMBL/GenBank/DDBJ databases">
        <authorList>
            <person name="Amadeo P."/>
            <person name="Zhao Q."/>
            <person name="Wortman J."/>
            <person name="Fraser-Liggett C."/>
            <person name="Carlton J."/>
        </authorList>
    </citation>
    <scope>NUCLEOTIDE SEQUENCE</scope>
    <source>
        <strain evidence="14">G3</strain>
    </source>
</reference>
<dbReference type="InterPro" id="IPR003378">
    <property type="entry name" value="Fringe-like_glycosylTrfase"/>
</dbReference>
<dbReference type="AlphaFoldDB" id="A2F5N6"/>
<gene>
    <name evidence="14" type="ORF">TVAG_175680</name>
</gene>
<evidence type="ECO:0000313" key="15">
    <source>
        <dbReference type="Proteomes" id="UP000001542"/>
    </source>
</evidence>
<dbReference type="GO" id="GO:0016263">
    <property type="term" value="F:glycoprotein-N-acetylgalactosamine 3-beta-galactosyltransferase activity"/>
    <property type="evidence" value="ECO:0007669"/>
    <property type="project" value="UniProtKB-EC"/>
</dbReference>
<dbReference type="GO" id="GO:0016020">
    <property type="term" value="C:membrane"/>
    <property type="evidence" value="ECO:0007669"/>
    <property type="project" value="UniProtKB-SubCell"/>
</dbReference>
<evidence type="ECO:0000256" key="7">
    <source>
        <dbReference type="ARBA" id="ARBA00022692"/>
    </source>
</evidence>
<keyword evidence="8" id="KW-0547">Nucleotide-binding</keyword>
<evidence type="ECO:0000256" key="5">
    <source>
        <dbReference type="ARBA" id="ARBA00022676"/>
    </source>
</evidence>
<accession>A2F5N6</accession>
<feature type="chain" id="PRO_5002643402" description="N-acetylgalactosaminide beta-1,3-galactosyltransferase" evidence="12">
    <location>
        <begin position="21"/>
        <end position="303"/>
    </location>
</feature>
<comment type="subcellular location">
    <subcellularLocation>
        <location evidence="1">Membrane</location>
        <topology evidence="1">Single-pass type II membrane protein</topology>
    </subcellularLocation>
</comment>
<keyword evidence="15" id="KW-1185">Reference proteome</keyword>
<dbReference type="Pfam" id="PF02434">
    <property type="entry name" value="Fringe"/>
    <property type="match status" value="1"/>
</dbReference>
<dbReference type="GO" id="GO:0000166">
    <property type="term" value="F:nucleotide binding"/>
    <property type="evidence" value="ECO:0007669"/>
    <property type="project" value="UniProtKB-KW"/>
</dbReference>
<dbReference type="KEGG" id="tva:4757617"/>
<name>A2F5N6_TRIV3</name>
<keyword evidence="10" id="KW-1133">Transmembrane helix</keyword>
<reference evidence="14" key="2">
    <citation type="journal article" date="2007" name="Science">
        <title>Draft genome sequence of the sexually transmitted pathogen Trichomonas vaginalis.</title>
        <authorList>
            <person name="Carlton J.M."/>
            <person name="Hirt R.P."/>
            <person name="Silva J.C."/>
            <person name="Delcher A.L."/>
            <person name="Schatz M."/>
            <person name="Zhao Q."/>
            <person name="Wortman J.R."/>
            <person name="Bidwell S.L."/>
            <person name="Alsmark U.C.M."/>
            <person name="Besteiro S."/>
            <person name="Sicheritz-Ponten T."/>
            <person name="Noel C.J."/>
            <person name="Dacks J.B."/>
            <person name="Foster P.G."/>
            <person name="Simillion C."/>
            <person name="Van de Peer Y."/>
            <person name="Miranda-Saavedra D."/>
            <person name="Barton G.J."/>
            <person name="Westrop G.D."/>
            <person name="Mueller S."/>
            <person name="Dessi D."/>
            <person name="Fiori P.L."/>
            <person name="Ren Q."/>
            <person name="Paulsen I."/>
            <person name="Zhang H."/>
            <person name="Bastida-Corcuera F.D."/>
            <person name="Simoes-Barbosa A."/>
            <person name="Brown M.T."/>
            <person name="Hayes R.D."/>
            <person name="Mukherjee M."/>
            <person name="Okumura C.Y."/>
            <person name="Schneider R."/>
            <person name="Smith A.J."/>
            <person name="Vanacova S."/>
            <person name="Villalvazo M."/>
            <person name="Haas B.J."/>
            <person name="Pertea M."/>
            <person name="Feldblyum T.V."/>
            <person name="Utterback T.R."/>
            <person name="Shu C.L."/>
            <person name="Osoegawa K."/>
            <person name="de Jong P.J."/>
            <person name="Hrdy I."/>
            <person name="Horvathova L."/>
            <person name="Zubacova Z."/>
            <person name="Dolezal P."/>
            <person name="Malik S.B."/>
            <person name="Logsdon J.M. Jr."/>
            <person name="Henze K."/>
            <person name="Gupta A."/>
            <person name="Wang C.C."/>
            <person name="Dunne R.L."/>
            <person name="Upcroft J.A."/>
            <person name="Upcroft P."/>
            <person name="White O."/>
            <person name="Salzberg S.L."/>
            <person name="Tang P."/>
            <person name="Chiu C.-H."/>
            <person name="Lee Y.-S."/>
            <person name="Embley T.M."/>
            <person name="Coombs G.H."/>
            <person name="Mottram J.C."/>
            <person name="Tachezy J."/>
            <person name="Fraser-Liggett C.M."/>
            <person name="Johnson P.J."/>
        </authorList>
    </citation>
    <scope>NUCLEOTIDE SEQUENCE [LARGE SCALE GENOMIC DNA]</scope>
    <source>
        <strain evidence="14">G3</strain>
    </source>
</reference>
<dbReference type="PANTHER" id="PTHR23033">
    <property type="entry name" value="BETA1,3-GALACTOSYLTRANSFERASE"/>
    <property type="match status" value="1"/>
</dbReference>
<dbReference type="FunFam" id="3.90.550.50:FF:000105">
    <property type="entry name" value="Uncharacterized protein"/>
    <property type="match status" value="1"/>
</dbReference>
<evidence type="ECO:0000313" key="14">
    <source>
        <dbReference type="EMBL" id="EAX99799.1"/>
    </source>
</evidence>
<dbReference type="EC" id="2.4.1.122" evidence="4"/>
<evidence type="ECO:0000256" key="3">
    <source>
        <dbReference type="ARBA" id="ARBA00006462"/>
    </source>
</evidence>
<evidence type="ECO:0000256" key="6">
    <source>
        <dbReference type="ARBA" id="ARBA00022679"/>
    </source>
</evidence>
<dbReference type="VEuPathDB" id="TrichDB:TVAGG3_1055690"/>
<evidence type="ECO:0000256" key="2">
    <source>
        <dbReference type="ARBA" id="ARBA00004922"/>
    </source>
</evidence>
<dbReference type="EMBL" id="DS113625">
    <property type="protein sequence ID" value="EAX99799.1"/>
    <property type="molecule type" value="Genomic_DNA"/>
</dbReference>
<evidence type="ECO:0000256" key="12">
    <source>
        <dbReference type="SAM" id="SignalP"/>
    </source>
</evidence>
<evidence type="ECO:0000256" key="8">
    <source>
        <dbReference type="ARBA" id="ARBA00022741"/>
    </source>
</evidence>
<evidence type="ECO:0000256" key="1">
    <source>
        <dbReference type="ARBA" id="ARBA00004606"/>
    </source>
</evidence>
<sequence length="303" mass="35227">MATIILVTIIIYHCVSVIYSNEKKDDFLTSIAIYITIGANQKLKKDFRGKFWETQLPNPHLDCKIHYVSDAPFKINNITKCLVPKSAYIDKINDKIYCQRTFLGWEHFLIHHKEIKWYFRGIHDTFLNLTNLADLLKNIEKTHDPMKEEIAVYGAHEVAGNYYPQGGGGFLLSHGALKKLYKYKNEFHQICPIQNDDLALGVMLESFLGINISENASDRFIATWPYEFIDEILTKNYTSFVKCPQYYRMHYNSSYLKPIRVESCVSFHMHGIDMDVALELLKSSPKNLFVYYTESASPRFCFP</sequence>
<dbReference type="OrthoDB" id="414175at2759"/>
<evidence type="ECO:0000256" key="9">
    <source>
        <dbReference type="ARBA" id="ARBA00022968"/>
    </source>
</evidence>
<evidence type="ECO:0000256" key="4">
    <source>
        <dbReference type="ARBA" id="ARBA00012557"/>
    </source>
</evidence>
<keyword evidence="9" id="KW-0735">Signal-anchor</keyword>
<dbReference type="Proteomes" id="UP000001542">
    <property type="component" value="Unassembled WGS sequence"/>
</dbReference>
<keyword evidence="7" id="KW-0812">Transmembrane</keyword>
<dbReference type="Gene3D" id="3.90.550.50">
    <property type="match status" value="1"/>
</dbReference>
<protein>
    <recommendedName>
        <fullName evidence="4">N-acetylgalactosaminide beta-1,3-galactosyltransferase</fullName>
        <ecNumber evidence="4">2.4.1.122</ecNumber>
    </recommendedName>
</protein>
<keyword evidence="6" id="KW-0808">Transferase</keyword>